<reference evidence="6" key="3">
    <citation type="submission" date="2025-09" db="UniProtKB">
        <authorList>
            <consortium name="Ensembl"/>
        </authorList>
    </citation>
    <scope>IDENTIFICATION</scope>
</reference>
<reference evidence="6" key="2">
    <citation type="submission" date="2025-08" db="UniProtKB">
        <authorList>
            <consortium name="Ensembl"/>
        </authorList>
    </citation>
    <scope>IDENTIFICATION</scope>
</reference>
<feature type="domain" description="HTH La-type RNA-binding" evidence="5">
    <location>
        <begin position="1"/>
        <end position="86"/>
    </location>
</feature>
<sequence length="581" mass="65534">MKLTDQLKCQLEYYFSRENLAQDPYLVSQMDNQQFVSIWTVANFNAVKKLTNDISLVIQALKASTLVQVDEKCERVRPKPTSYIVILREIAAGTPSEEVEALFQGNKCPEFISCEFAGGTSWYITFENENKAQQAYRHLREEVVQFCGKPIMARIKSSSNHLNTFSARHQPQKPELTRVEPSGHHEWMTHPVQPTVVWGLPQNMEVRFPSYHHPNNPPMHHPRMMPPRGHEVVRKSVVGNTPAHYLPAVNTAPFVMPNANHSLVLVAPQVFGGHVRRVAPPSPHQCSVVQKPMRNGRDTVIQHHYGMRPRFLHKASKEEARHDMNSARYYPVEHTTVNSNDAMNKEKVFGGCPQHVRPSFHGRHGHKNAVQPSNIQPTNNTEHRFLGKGRDHKFSGNKNKGLENKEGERREVPFHLKEAGFPPLPNFTDSDQDFPSLTVDNGADAKDAESSDSLTEQPAEPVSGETCIAPAIPSSRSNLGDWRPTYADMLRRMEEKQPNVSNLNPGCKPCENPSDNVDQSEDGAPMSGEGINQNGNHVHRKKSHRENKHNEKAATSKRRSESRSIRNNNTNNNSVIISPDK</sequence>
<dbReference type="GO" id="GO:0003730">
    <property type="term" value="F:mRNA 3'-UTR binding"/>
    <property type="evidence" value="ECO:0007669"/>
    <property type="project" value="TreeGrafter"/>
</dbReference>
<proteinExistence type="predicted"/>
<dbReference type="InParanoid" id="H2YSK0"/>
<dbReference type="GeneTree" id="ENSGT00940000154409"/>
<dbReference type="GO" id="GO:0045727">
    <property type="term" value="P:positive regulation of translation"/>
    <property type="evidence" value="ECO:0007669"/>
    <property type="project" value="TreeGrafter"/>
</dbReference>
<feature type="compositionally biased region" description="Basic and acidic residues" evidence="4">
    <location>
        <begin position="386"/>
        <end position="418"/>
    </location>
</feature>
<dbReference type="GO" id="GO:0005829">
    <property type="term" value="C:cytosol"/>
    <property type="evidence" value="ECO:0007669"/>
    <property type="project" value="TreeGrafter"/>
</dbReference>
<dbReference type="STRING" id="51511.ENSCSAVP00000008310"/>
<feature type="region of interest" description="Disordered" evidence="4">
    <location>
        <begin position="496"/>
        <end position="581"/>
    </location>
</feature>
<dbReference type="CDD" id="cd12430">
    <property type="entry name" value="RRM_LARP4_5_like"/>
    <property type="match status" value="1"/>
</dbReference>
<dbReference type="SMART" id="SM00715">
    <property type="entry name" value="LA"/>
    <property type="match status" value="1"/>
</dbReference>
<dbReference type="Gene3D" id="1.10.10.10">
    <property type="entry name" value="Winged helix-like DNA-binding domain superfamily/Winged helix DNA-binding domain"/>
    <property type="match status" value="1"/>
</dbReference>
<evidence type="ECO:0000313" key="6">
    <source>
        <dbReference type="Ensembl" id="ENSCSAVP00000008310.1"/>
    </source>
</evidence>
<dbReference type="AlphaFoldDB" id="H2YSK0"/>
<evidence type="ECO:0000259" key="5">
    <source>
        <dbReference type="PROSITE" id="PS50961"/>
    </source>
</evidence>
<dbReference type="eggNOG" id="KOG2591">
    <property type="taxonomic scope" value="Eukaryota"/>
</dbReference>
<protein>
    <recommendedName>
        <fullName evidence="5">HTH La-type RNA-binding domain-containing protein</fullName>
    </recommendedName>
</protein>
<keyword evidence="7" id="KW-1185">Reference proteome</keyword>
<feature type="region of interest" description="Disordered" evidence="4">
    <location>
        <begin position="386"/>
        <end position="480"/>
    </location>
</feature>
<dbReference type="HOGENOM" id="CLU_469245_0_0_1"/>
<feature type="compositionally biased region" description="Basic residues" evidence="4">
    <location>
        <begin position="537"/>
        <end position="547"/>
    </location>
</feature>
<dbReference type="Pfam" id="PF26088">
    <property type="entry name" value="RRM_LARP4"/>
    <property type="match status" value="1"/>
</dbReference>
<dbReference type="PANTHER" id="PTHR22792">
    <property type="entry name" value="LUPUS LA PROTEIN-RELATED"/>
    <property type="match status" value="1"/>
</dbReference>
<dbReference type="Pfam" id="PF05383">
    <property type="entry name" value="La"/>
    <property type="match status" value="1"/>
</dbReference>
<dbReference type="InterPro" id="IPR036388">
    <property type="entry name" value="WH-like_DNA-bd_sf"/>
</dbReference>
<reference evidence="7" key="1">
    <citation type="submission" date="2003-08" db="EMBL/GenBank/DDBJ databases">
        <authorList>
            <person name="Birren B."/>
            <person name="Nusbaum C."/>
            <person name="Abebe A."/>
            <person name="Abouelleil A."/>
            <person name="Adekoya E."/>
            <person name="Ait-zahra M."/>
            <person name="Allen N."/>
            <person name="Allen T."/>
            <person name="An P."/>
            <person name="Anderson M."/>
            <person name="Anderson S."/>
            <person name="Arachchi H."/>
            <person name="Armbruster J."/>
            <person name="Bachantsang P."/>
            <person name="Baldwin J."/>
            <person name="Barry A."/>
            <person name="Bayul T."/>
            <person name="Blitshsteyn B."/>
            <person name="Bloom T."/>
            <person name="Blye J."/>
            <person name="Boguslavskiy L."/>
            <person name="Borowsky M."/>
            <person name="Boukhgalter B."/>
            <person name="Brunache A."/>
            <person name="Butler J."/>
            <person name="Calixte N."/>
            <person name="Calvo S."/>
            <person name="Camarata J."/>
            <person name="Campo K."/>
            <person name="Chang J."/>
            <person name="Cheshatsang Y."/>
            <person name="Citroen M."/>
            <person name="Collymore A."/>
            <person name="Considine T."/>
            <person name="Cook A."/>
            <person name="Cooke P."/>
            <person name="Corum B."/>
            <person name="Cuomo C."/>
            <person name="David R."/>
            <person name="Dawoe T."/>
            <person name="Degray S."/>
            <person name="Dodge S."/>
            <person name="Dooley K."/>
            <person name="Dorje P."/>
            <person name="Dorjee K."/>
            <person name="Dorris L."/>
            <person name="Duffey N."/>
            <person name="Dupes A."/>
            <person name="Elkins T."/>
            <person name="Engels R."/>
            <person name="Erickson J."/>
            <person name="Farina A."/>
            <person name="Faro S."/>
            <person name="Ferreira P."/>
            <person name="Fischer H."/>
            <person name="Fitzgerald M."/>
            <person name="Foley K."/>
            <person name="Gage D."/>
            <person name="Galagan J."/>
            <person name="Gearin G."/>
            <person name="Gnerre S."/>
            <person name="Gnirke A."/>
            <person name="Goyette A."/>
            <person name="Graham J."/>
            <person name="Grandbois E."/>
            <person name="Gyaltsen K."/>
            <person name="Hafez N."/>
            <person name="Hagopian D."/>
            <person name="Hagos B."/>
            <person name="Hall J."/>
            <person name="Hatcher B."/>
            <person name="Heller A."/>
            <person name="Higgins H."/>
            <person name="Honan T."/>
            <person name="Horn A."/>
            <person name="Houde N."/>
            <person name="Hughes L."/>
            <person name="Hulme W."/>
            <person name="Husby E."/>
            <person name="Iliev I."/>
            <person name="Jaffe D."/>
            <person name="Jones C."/>
            <person name="Kamal M."/>
            <person name="Kamat A."/>
            <person name="Kamvysselis M."/>
            <person name="Karlsson E."/>
            <person name="Kells C."/>
            <person name="Kieu A."/>
            <person name="Kisner P."/>
            <person name="Kodira C."/>
            <person name="Kulbokas E."/>
            <person name="Labutti K."/>
            <person name="Lama D."/>
            <person name="Landers T."/>
            <person name="Leger J."/>
            <person name="Levine S."/>
            <person name="Lewis D."/>
            <person name="Lewis T."/>
            <person name="Lindblad-toh K."/>
            <person name="Liu X."/>
            <person name="Lokyitsang T."/>
            <person name="Lokyitsang Y."/>
            <person name="Lucien O."/>
            <person name="Lui A."/>
            <person name="Ma L.J."/>
            <person name="Mabbitt R."/>
            <person name="Macdonald J."/>
            <person name="Maclean C."/>
            <person name="Major J."/>
            <person name="Manning J."/>
            <person name="Marabella R."/>
            <person name="Maru K."/>
            <person name="Matthews C."/>
            <person name="Mauceli E."/>
            <person name="Mccarthy M."/>
            <person name="Mcdonough S."/>
            <person name="Mcghee T."/>
            <person name="Meldrim J."/>
            <person name="Meneus L."/>
            <person name="Mesirov J."/>
            <person name="Mihalev A."/>
            <person name="Mihova T."/>
            <person name="Mikkelsen T."/>
            <person name="Mlenga V."/>
            <person name="Moru K."/>
            <person name="Mozes J."/>
            <person name="Mulrain L."/>
            <person name="Munson G."/>
            <person name="Naylor J."/>
            <person name="Newes C."/>
            <person name="Nguyen C."/>
            <person name="Nguyen N."/>
            <person name="Nguyen T."/>
            <person name="Nicol R."/>
            <person name="Nielsen C."/>
            <person name="Nizzari M."/>
            <person name="Norbu C."/>
            <person name="Norbu N."/>
            <person name="O'donnell P."/>
            <person name="Okoawo O."/>
            <person name="O'leary S."/>
            <person name="Omotosho B."/>
            <person name="O'neill K."/>
            <person name="Osman S."/>
            <person name="Parker S."/>
            <person name="Perrin D."/>
            <person name="Phunkhang P."/>
            <person name="Piqani B."/>
            <person name="Purcell S."/>
            <person name="Rachupka T."/>
            <person name="Ramasamy U."/>
            <person name="Rameau R."/>
            <person name="Ray V."/>
            <person name="Raymond C."/>
            <person name="Retta R."/>
            <person name="Richardson S."/>
            <person name="Rise C."/>
            <person name="Rodriguez J."/>
            <person name="Rogers J."/>
            <person name="Rogov P."/>
            <person name="Rutman M."/>
            <person name="Schupbach R."/>
            <person name="Seaman C."/>
            <person name="Settipalli S."/>
            <person name="Sharpe T."/>
            <person name="Sheridan J."/>
            <person name="Sherpa N."/>
            <person name="Shi J."/>
            <person name="Smirnov S."/>
            <person name="Smith C."/>
            <person name="Sougnez C."/>
            <person name="Spencer B."/>
            <person name="Stalker J."/>
            <person name="Stange-thomann N."/>
            <person name="Stavropoulos S."/>
            <person name="Stetson K."/>
            <person name="Stone C."/>
            <person name="Stone S."/>
            <person name="Stubbs M."/>
            <person name="Talamas J."/>
            <person name="Tchuinga P."/>
            <person name="Tenzing P."/>
            <person name="Tesfaye S."/>
            <person name="Theodore J."/>
            <person name="Thoulutsang Y."/>
            <person name="Topham K."/>
            <person name="Towey S."/>
            <person name="Tsamla T."/>
            <person name="Tsomo N."/>
            <person name="Vallee D."/>
            <person name="Vassiliev H."/>
            <person name="Venkataraman V."/>
            <person name="Vinson J."/>
            <person name="Vo A."/>
            <person name="Wade C."/>
            <person name="Wang S."/>
            <person name="Wangchuk T."/>
            <person name="Wangdi T."/>
            <person name="Whittaker C."/>
            <person name="Wilkinson J."/>
            <person name="Wu Y."/>
            <person name="Wyman D."/>
            <person name="Yadav S."/>
            <person name="Yang S."/>
            <person name="Yang X."/>
            <person name="Yeager S."/>
            <person name="Yee E."/>
            <person name="Young G."/>
            <person name="Zainoun J."/>
            <person name="Zembeck L."/>
            <person name="Zimmer A."/>
            <person name="Zody M."/>
            <person name="Lander E."/>
        </authorList>
    </citation>
    <scope>NUCLEOTIDE SEQUENCE [LARGE SCALE GENOMIC DNA]</scope>
</reference>
<dbReference type="PANTHER" id="PTHR22792:SF131">
    <property type="entry name" value="LA-RELATED PROTEIN LARP4B"/>
    <property type="match status" value="1"/>
</dbReference>
<organism evidence="6 7">
    <name type="scientific">Ciona savignyi</name>
    <name type="common">Pacific transparent sea squirt</name>
    <dbReference type="NCBI Taxonomy" id="51511"/>
    <lineage>
        <taxon>Eukaryota</taxon>
        <taxon>Metazoa</taxon>
        <taxon>Chordata</taxon>
        <taxon>Tunicata</taxon>
        <taxon>Ascidiacea</taxon>
        <taxon>Phlebobranchia</taxon>
        <taxon>Cionidae</taxon>
        <taxon>Ciona</taxon>
    </lineage>
</organism>
<keyword evidence="1" id="KW-0597">Phosphoprotein</keyword>
<evidence type="ECO:0000256" key="1">
    <source>
        <dbReference type="ARBA" id="ARBA00022553"/>
    </source>
</evidence>
<feature type="compositionally biased region" description="Basic and acidic residues" evidence="4">
    <location>
        <begin position="548"/>
        <end position="564"/>
    </location>
</feature>
<dbReference type="Proteomes" id="UP000007875">
    <property type="component" value="Unassembled WGS sequence"/>
</dbReference>
<name>H2YSK0_CIOSA</name>
<dbReference type="InterPro" id="IPR006630">
    <property type="entry name" value="La_HTH"/>
</dbReference>
<dbReference type="PROSITE" id="PS50961">
    <property type="entry name" value="HTH_LA"/>
    <property type="match status" value="1"/>
</dbReference>
<dbReference type="SUPFAM" id="SSF46785">
    <property type="entry name" value="Winged helix' DNA-binding domain"/>
    <property type="match status" value="1"/>
</dbReference>
<dbReference type="CDD" id="cd08031">
    <property type="entry name" value="LARP_4_5_like"/>
    <property type="match status" value="1"/>
</dbReference>
<keyword evidence="2 3" id="KW-0694">RNA-binding</keyword>
<feature type="compositionally biased region" description="Polar residues" evidence="4">
    <location>
        <begin position="427"/>
        <end position="439"/>
    </location>
</feature>
<dbReference type="InterPro" id="IPR045180">
    <property type="entry name" value="La_dom_prot"/>
</dbReference>
<evidence type="ECO:0000256" key="2">
    <source>
        <dbReference type="ARBA" id="ARBA00022884"/>
    </source>
</evidence>
<evidence type="ECO:0000256" key="4">
    <source>
        <dbReference type="SAM" id="MobiDB-lite"/>
    </source>
</evidence>
<dbReference type="GO" id="GO:0010494">
    <property type="term" value="C:cytoplasmic stress granule"/>
    <property type="evidence" value="ECO:0007669"/>
    <property type="project" value="TreeGrafter"/>
</dbReference>
<evidence type="ECO:0000313" key="7">
    <source>
        <dbReference type="Proteomes" id="UP000007875"/>
    </source>
</evidence>
<dbReference type="Ensembl" id="ENSCSAVT00000008418.1">
    <property type="protein sequence ID" value="ENSCSAVP00000008310.1"/>
    <property type="gene ID" value="ENSCSAVG00000004942.1"/>
</dbReference>
<accession>H2YSK0</accession>
<dbReference type="InterPro" id="IPR036390">
    <property type="entry name" value="WH_DNA-bd_sf"/>
</dbReference>
<feature type="compositionally biased region" description="Low complexity" evidence="4">
    <location>
        <begin position="565"/>
        <end position="581"/>
    </location>
</feature>
<dbReference type="InterPro" id="IPR058699">
    <property type="entry name" value="RRM_LARP4/4B"/>
</dbReference>
<evidence type="ECO:0000256" key="3">
    <source>
        <dbReference type="PROSITE-ProRule" id="PRU00332"/>
    </source>
</evidence>